<dbReference type="EMBL" id="DVGY01000184">
    <property type="protein sequence ID" value="HIR41743.1"/>
    <property type="molecule type" value="Genomic_DNA"/>
</dbReference>
<sequence>MAEFSYKGESFPYYPKEVKLSAAKRLSAIPLAFGGTAVQQLGQAPLEITGSGELTGDLGAEFARLHRLFLQQDSGVLQLPGFSPIRCYFTALEGVGQSGPAVLEYRFTFLEDPDYAAALSAGNDYALVQEGETLYTLAKRLGVGAADLIAANPQITDPLSPERGTVVWLP</sequence>
<name>A0A9D1AK21_9FIRM</name>
<dbReference type="Proteomes" id="UP000886749">
    <property type="component" value="Unassembled WGS sequence"/>
</dbReference>
<dbReference type="Gene3D" id="3.10.350.10">
    <property type="entry name" value="LysM domain"/>
    <property type="match status" value="1"/>
</dbReference>
<feature type="domain" description="LysM" evidence="1">
    <location>
        <begin position="124"/>
        <end position="169"/>
    </location>
</feature>
<evidence type="ECO:0000313" key="2">
    <source>
        <dbReference type="EMBL" id="HIR41743.1"/>
    </source>
</evidence>
<reference evidence="2" key="2">
    <citation type="journal article" date="2021" name="PeerJ">
        <title>Extensive microbial diversity within the chicken gut microbiome revealed by metagenomics and culture.</title>
        <authorList>
            <person name="Gilroy R."/>
            <person name="Ravi A."/>
            <person name="Getino M."/>
            <person name="Pursley I."/>
            <person name="Horton D.L."/>
            <person name="Alikhan N.F."/>
            <person name="Baker D."/>
            <person name="Gharbi K."/>
            <person name="Hall N."/>
            <person name="Watson M."/>
            <person name="Adriaenssens E.M."/>
            <person name="Foster-Nyarko E."/>
            <person name="Jarju S."/>
            <person name="Secka A."/>
            <person name="Antonio M."/>
            <person name="Oren A."/>
            <person name="Chaudhuri R.R."/>
            <person name="La Ragione R."/>
            <person name="Hildebrand F."/>
            <person name="Pallen M.J."/>
        </authorList>
    </citation>
    <scope>NUCLEOTIDE SEQUENCE</scope>
    <source>
        <strain evidence="2">CHK184-25365</strain>
    </source>
</reference>
<dbReference type="Pfam" id="PF01476">
    <property type="entry name" value="LysM"/>
    <property type="match status" value="1"/>
</dbReference>
<proteinExistence type="predicted"/>
<evidence type="ECO:0000313" key="3">
    <source>
        <dbReference type="Proteomes" id="UP000886749"/>
    </source>
</evidence>
<dbReference type="SUPFAM" id="SSF54106">
    <property type="entry name" value="LysM domain"/>
    <property type="match status" value="1"/>
</dbReference>
<reference evidence="2" key="1">
    <citation type="submission" date="2020-10" db="EMBL/GenBank/DDBJ databases">
        <authorList>
            <person name="Gilroy R."/>
        </authorList>
    </citation>
    <scope>NUCLEOTIDE SEQUENCE</scope>
    <source>
        <strain evidence="2">CHK184-25365</strain>
    </source>
</reference>
<accession>A0A9D1AK21</accession>
<dbReference type="CDD" id="cd00118">
    <property type="entry name" value="LysM"/>
    <property type="match status" value="1"/>
</dbReference>
<dbReference type="InterPro" id="IPR018392">
    <property type="entry name" value="LysM"/>
</dbReference>
<dbReference type="PROSITE" id="PS51782">
    <property type="entry name" value="LYSM"/>
    <property type="match status" value="1"/>
</dbReference>
<dbReference type="InterPro" id="IPR036779">
    <property type="entry name" value="LysM_dom_sf"/>
</dbReference>
<organism evidence="2 3">
    <name type="scientific">Candidatus Egerieicola pullicola</name>
    <dbReference type="NCBI Taxonomy" id="2840775"/>
    <lineage>
        <taxon>Bacteria</taxon>
        <taxon>Bacillati</taxon>
        <taxon>Bacillota</taxon>
        <taxon>Clostridia</taxon>
        <taxon>Eubacteriales</taxon>
        <taxon>Oscillospiraceae</taxon>
        <taxon>Oscillospiraceae incertae sedis</taxon>
        <taxon>Candidatus Egerieicola</taxon>
    </lineage>
</organism>
<dbReference type="AlphaFoldDB" id="A0A9D1AK21"/>
<protein>
    <submittedName>
        <fullName evidence="2">LysM peptidoglycan-binding domain-containing protein</fullName>
    </submittedName>
</protein>
<gene>
    <name evidence="2" type="ORF">IAB36_07945</name>
</gene>
<evidence type="ECO:0000259" key="1">
    <source>
        <dbReference type="PROSITE" id="PS51782"/>
    </source>
</evidence>
<comment type="caution">
    <text evidence="2">The sequence shown here is derived from an EMBL/GenBank/DDBJ whole genome shotgun (WGS) entry which is preliminary data.</text>
</comment>